<dbReference type="AlphaFoldDB" id="A0A6N2TYF8"/>
<keyword evidence="1" id="KW-0233">DNA recombination</keyword>
<evidence type="ECO:0000259" key="3">
    <source>
        <dbReference type="PROSITE" id="PS50994"/>
    </source>
</evidence>
<dbReference type="SUPFAM" id="SSF53098">
    <property type="entry name" value="Ribonuclease H-like"/>
    <property type="match status" value="1"/>
</dbReference>
<organism evidence="4">
    <name type="scientific">uncultured Anaerotruncus sp</name>
    <dbReference type="NCBI Taxonomy" id="905011"/>
    <lineage>
        <taxon>Bacteria</taxon>
        <taxon>Bacillati</taxon>
        <taxon>Bacillota</taxon>
        <taxon>Clostridia</taxon>
        <taxon>Eubacteriales</taxon>
        <taxon>Oscillospiraceae</taxon>
        <taxon>Anaerotruncus</taxon>
        <taxon>environmental samples</taxon>
    </lineage>
</organism>
<evidence type="ECO:0000256" key="2">
    <source>
        <dbReference type="SAM" id="MobiDB-lite"/>
    </source>
</evidence>
<evidence type="ECO:0000313" key="4">
    <source>
        <dbReference type="EMBL" id="VYT10895.1"/>
    </source>
</evidence>
<dbReference type="GO" id="GO:0032196">
    <property type="term" value="P:transposition"/>
    <property type="evidence" value="ECO:0007669"/>
    <property type="project" value="TreeGrafter"/>
</dbReference>
<dbReference type="InterPro" id="IPR025246">
    <property type="entry name" value="IS30-like_HTH"/>
</dbReference>
<feature type="compositionally biased region" description="Basic residues" evidence="2">
    <location>
        <begin position="155"/>
        <end position="164"/>
    </location>
</feature>
<dbReference type="InterPro" id="IPR012337">
    <property type="entry name" value="RNaseH-like_sf"/>
</dbReference>
<name>A0A6N2TYF8_9FIRM</name>
<dbReference type="PANTHER" id="PTHR10948">
    <property type="entry name" value="TRANSPOSASE"/>
    <property type="match status" value="1"/>
</dbReference>
<dbReference type="NCBIfam" id="NF033563">
    <property type="entry name" value="transpos_IS30"/>
    <property type="match status" value="1"/>
</dbReference>
<dbReference type="SUPFAM" id="SSF46689">
    <property type="entry name" value="Homeodomain-like"/>
    <property type="match status" value="1"/>
</dbReference>
<dbReference type="PANTHER" id="PTHR10948:SF23">
    <property type="entry name" value="TRANSPOSASE INSI FOR INSERTION SEQUENCE ELEMENT IS30A-RELATED"/>
    <property type="match status" value="1"/>
</dbReference>
<feature type="domain" description="Integrase catalytic" evidence="3">
    <location>
        <begin position="177"/>
        <end position="350"/>
    </location>
</feature>
<dbReference type="GO" id="GO:0015074">
    <property type="term" value="P:DNA integration"/>
    <property type="evidence" value="ECO:0007669"/>
    <property type="project" value="InterPro"/>
</dbReference>
<gene>
    <name evidence="4" type="ORF">AULFYP135_01676</name>
</gene>
<dbReference type="Pfam" id="PF00665">
    <property type="entry name" value="rve"/>
    <property type="match status" value="1"/>
</dbReference>
<proteinExistence type="predicted"/>
<protein>
    <submittedName>
        <fullName evidence="4">Integrase core domain protein</fullName>
    </submittedName>
</protein>
<feature type="region of interest" description="Disordered" evidence="2">
    <location>
        <begin position="155"/>
        <end position="183"/>
    </location>
</feature>
<evidence type="ECO:0000256" key="1">
    <source>
        <dbReference type="ARBA" id="ARBA00023172"/>
    </source>
</evidence>
<dbReference type="Gene3D" id="1.10.10.60">
    <property type="entry name" value="Homeodomain-like"/>
    <property type="match status" value="1"/>
</dbReference>
<dbReference type="InterPro" id="IPR053392">
    <property type="entry name" value="Transposase_IS30-like"/>
</dbReference>
<dbReference type="InterPro" id="IPR051917">
    <property type="entry name" value="Transposase-Integrase"/>
</dbReference>
<reference evidence="4" key="1">
    <citation type="submission" date="2019-11" db="EMBL/GenBank/DDBJ databases">
        <authorList>
            <person name="Feng L."/>
        </authorList>
    </citation>
    <scope>NUCLEOTIDE SEQUENCE</scope>
    <source>
        <strain evidence="4">AundefinedLFYP135</strain>
    </source>
</reference>
<dbReference type="InterPro" id="IPR001584">
    <property type="entry name" value="Integrase_cat-core"/>
</dbReference>
<sequence>MQAKERTFKHLTKNDRLRMERWLNKGMKPREIADKLRVHISTVYRELKRGEYERLDGDTWEMVTAYSPDIAEERYQNHLREKGPDLKIGADHELARYIEETIIANDCSPAAVLGYAKMEGRTFKTSVSVATIYSYIKKGIFLRITQVDLPRRGKKKQGYKKVKTRKDQARASAGESIERRPERVKNREEFGHWEMDTVYNKKDSTSKALLVLTERKTRREIIILIPNRKAETIVKALDALERKIGAVNFRKIFRTITVDNGSEFSAAEEMERSAVNKTIPRTKVYFCHPYSSWERGSNENANIMIRRKHPKGTDFEKVSARQIAETEQWINNYPRKILGYISSEVAFRACLREIGLSA</sequence>
<dbReference type="InterPro" id="IPR036397">
    <property type="entry name" value="RNaseH_sf"/>
</dbReference>
<dbReference type="EMBL" id="CACRSL010000003">
    <property type="protein sequence ID" value="VYT10895.1"/>
    <property type="molecule type" value="Genomic_DNA"/>
</dbReference>
<dbReference type="GO" id="GO:0003676">
    <property type="term" value="F:nucleic acid binding"/>
    <property type="evidence" value="ECO:0007669"/>
    <property type="project" value="InterPro"/>
</dbReference>
<dbReference type="GO" id="GO:0006310">
    <property type="term" value="P:DNA recombination"/>
    <property type="evidence" value="ECO:0007669"/>
    <property type="project" value="UniProtKB-KW"/>
</dbReference>
<dbReference type="Pfam" id="PF13936">
    <property type="entry name" value="HTH_38"/>
    <property type="match status" value="1"/>
</dbReference>
<dbReference type="GO" id="GO:0004803">
    <property type="term" value="F:transposase activity"/>
    <property type="evidence" value="ECO:0007669"/>
    <property type="project" value="TreeGrafter"/>
</dbReference>
<accession>A0A6N2TYF8</accession>
<dbReference type="PROSITE" id="PS50994">
    <property type="entry name" value="INTEGRASE"/>
    <property type="match status" value="1"/>
</dbReference>
<dbReference type="Gene3D" id="3.30.420.10">
    <property type="entry name" value="Ribonuclease H-like superfamily/Ribonuclease H"/>
    <property type="match status" value="1"/>
</dbReference>
<dbReference type="InterPro" id="IPR009057">
    <property type="entry name" value="Homeodomain-like_sf"/>
</dbReference>
<dbReference type="GO" id="GO:0005829">
    <property type="term" value="C:cytosol"/>
    <property type="evidence" value="ECO:0007669"/>
    <property type="project" value="TreeGrafter"/>
</dbReference>